<proteinExistence type="predicted"/>
<organism evidence="1">
    <name type="scientific">Arundo donax</name>
    <name type="common">Giant reed</name>
    <name type="synonym">Donax arundinaceus</name>
    <dbReference type="NCBI Taxonomy" id="35708"/>
    <lineage>
        <taxon>Eukaryota</taxon>
        <taxon>Viridiplantae</taxon>
        <taxon>Streptophyta</taxon>
        <taxon>Embryophyta</taxon>
        <taxon>Tracheophyta</taxon>
        <taxon>Spermatophyta</taxon>
        <taxon>Magnoliopsida</taxon>
        <taxon>Liliopsida</taxon>
        <taxon>Poales</taxon>
        <taxon>Poaceae</taxon>
        <taxon>PACMAD clade</taxon>
        <taxon>Arundinoideae</taxon>
        <taxon>Arundineae</taxon>
        <taxon>Arundo</taxon>
    </lineage>
</organism>
<dbReference type="EMBL" id="GBRH01265681">
    <property type="protein sequence ID" value="JAD32214.1"/>
    <property type="molecule type" value="Transcribed_RNA"/>
</dbReference>
<reference evidence="1" key="1">
    <citation type="submission" date="2014-09" db="EMBL/GenBank/DDBJ databases">
        <authorList>
            <person name="Magalhaes I.L.F."/>
            <person name="Oliveira U."/>
            <person name="Santos F.R."/>
            <person name="Vidigal T.H.D.A."/>
            <person name="Brescovit A.D."/>
            <person name="Santos A.J."/>
        </authorList>
    </citation>
    <scope>NUCLEOTIDE SEQUENCE</scope>
    <source>
        <tissue evidence="1">Shoot tissue taken approximately 20 cm above the soil surface</tissue>
    </source>
</reference>
<protein>
    <submittedName>
        <fullName evidence="1">Uncharacterized protein</fullName>
    </submittedName>
</protein>
<reference evidence="1" key="2">
    <citation type="journal article" date="2015" name="Data Brief">
        <title>Shoot transcriptome of the giant reed, Arundo donax.</title>
        <authorList>
            <person name="Barrero R.A."/>
            <person name="Guerrero F.D."/>
            <person name="Moolhuijzen P."/>
            <person name="Goolsby J.A."/>
            <person name="Tidwell J."/>
            <person name="Bellgard S.E."/>
            <person name="Bellgard M.I."/>
        </authorList>
    </citation>
    <scope>NUCLEOTIDE SEQUENCE</scope>
    <source>
        <tissue evidence="1">Shoot tissue taken approximately 20 cm above the soil surface</tissue>
    </source>
</reference>
<evidence type="ECO:0000313" key="1">
    <source>
        <dbReference type="EMBL" id="JAD32214.1"/>
    </source>
</evidence>
<name>A0A0A8YYI2_ARUDO</name>
<dbReference type="AlphaFoldDB" id="A0A0A8YYI2"/>
<sequence length="53" mass="6024">MERKTLMPRRWHDLMSAPTPVQPLVAGLQWPARFSTGVWPLPNVGRKATLTNL</sequence>
<accession>A0A0A8YYI2</accession>